<keyword evidence="2" id="KW-1185">Reference proteome</keyword>
<gene>
    <name evidence="1" type="ORF">PXEA_LOCUS35002</name>
</gene>
<protein>
    <submittedName>
        <fullName evidence="1">Uncharacterized protein</fullName>
    </submittedName>
</protein>
<proteinExistence type="predicted"/>
<name>A0A3S5CV88_9PLAT</name>
<organism evidence="1 2">
    <name type="scientific">Protopolystoma xenopodis</name>
    <dbReference type="NCBI Taxonomy" id="117903"/>
    <lineage>
        <taxon>Eukaryota</taxon>
        <taxon>Metazoa</taxon>
        <taxon>Spiralia</taxon>
        <taxon>Lophotrochozoa</taxon>
        <taxon>Platyhelminthes</taxon>
        <taxon>Monogenea</taxon>
        <taxon>Polyopisthocotylea</taxon>
        <taxon>Polystomatidea</taxon>
        <taxon>Polystomatidae</taxon>
        <taxon>Protopolystoma</taxon>
    </lineage>
</organism>
<dbReference type="Proteomes" id="UP000784294">
    <property type="component" value="Unassembled WGS sequence"/>
</dbReference>
<comment type="caution">
    <text evidence="1">The sequence shown here is derived from an EMBL/GenBank/DDBJ whole genome shotgun (WGS) entry which is preliminary data.</text>
</comment>
<reference evidence="1" key="1">
    <citation type="submission" date="2018-11" db="EMBL/GenBank/DDBJ databases">
        <authorList>
            <consortium name="Pathogen Informatics"/>
        </authorList>
    </citation>
    <scope>NUCLEOTIDE SEQUENCE</scope>
</reference>
<evidence type="ECO:0000313" key="2">
    <source>
        <dbReference type="Proteomes" id="UP000784294"/>
    </source>
</evidence>
<dbReference type="AlphaFoldDB" id="A0A3S5CV88"/>
<evidence type="ECO:0000313" key="1">
    <source>
        <dbReference type="EMBL" id="VEL41562.1"/>
    </source>
</evidence>
<accession>A0A3S5CV88</accession>
<sequence>MNAVVKVAGMLPSSTFCKRTHKCKPQHKNTYRRAHRYAYIRSPLLCLPRQNELKAVFGFEERQYLKWIQFSRKKDNEAPSFNGSQGNRPPPASIKVDLDRLASNQTDRKEEVLPSMHPKPNGFTAQYSIIATSKTSRLPQCVIDGSGLATVAKRAISLPSPGAALCDKVMVPILHSLRRQNERGQEGTASREFCYKMAF</sequence>
<dbReference type="EMBL" id="CAAALY010269927">
    <property type="protein sequence ID" value="VEL41562.1"/>
    <property type="molecule type" value="Genomic_DNA"/>
</dbReference>